<gene>
    <name evidence="1" type="ORF">HELGO_WM31749</name>
</gene>
<reference evidence="1" key="1">
    <citation type="submission" date="2020-01" db="EMBL/GenBank/DDBJ databases">
        <authorList>
            <person name="Meier V. D."/>
            <person name="Meier V D."/>
        </authorList>
    </citation>
    <scope>NUCLEOTIDE SEQUENCE</scope>
    <source>
        <strain evidence="1">HLG_WM_MAG_10</strain>
    </source>
</reference>
<dbReference type="EMBL" id="CACVAQ010000073">
    <property type="protein sequence ID" value="CAA6802157.1"/>
    <property type="molecule type" value="Genomic_DNA"/>
</dbReference>
<accession>A0A6S6S9U8</accession>
<proteinExistence type="predicted"/>
<organism evidence="1">
    <name type="scientific">uncultured Aureispira sp</name>
    <dbReference type="NCBI Taxonomy" id="1331704"/>
    <lineage>
        <taxon>Bacteria</taxon>
        <taxon>Pseudomonadati</taxon>
        <taxon>Bacteroidota</taxon>
        <taxon>Saprospiria</taxon>
        <taxon>Saprospirales</taxon>
        <taxon>Saprospiraceae</taxon>
        <taxon>Aureispira</taxon>
        <taxon>environmental samples</taxon>
    </lineage>
</organism>
<evidence type="ECO:0000313" key="1">
    <source>
        <dbReference type="EMBL" id="CAA6802157.1"/>
    </source>
</evidence>
<protein>
    <submittedName>
        <fullName evidence="1">Uncharacterized protein</fullName>
    </submittedName>
</protein>
<sequence length="44" mass="4927">MPKNSSFILGNCSEPIAASKHATVQENKYFQYRSQPKIGLDLTL</sequence>
<dbReference type="AlphaFoldDB" id="A0A6S6S9U8"/>
<name>A0A6S6S9U8_9BACT</name>